<keyword evidence="1" id="KW-0812">Transmembrane</keyword>
<keyword evidence="1" id="KW-0472">Membrane</keyword>
<evidence type="ECO:0000256" key="1">
    <source>
        <dbReference type="SAM" id="Phobius"/>
    </source>
</evidence>
<dbReference type="EMBL" id="CP034563">
    <property type="protein sequence ID" value="AZQ64774.1"/>
    <property type="molecule type" value="Genomic_DNA"/>
</dbReference>
<feature type="transmembrane region" description="Helical" evidence="1">
    <location>
        <begin position="84"/>
        <end position="106"/>
    </location>
</feature>
<evidence type="ECO:0000313" key="2">
    <source>
        <dbReference type="EMBL" id="AZQ64774.1"/>
    </source>
</evidence>
<accession>A0A3S9P9D2</accession>
<gene>
    <name evidence="2" type="ORF">EI427_21350</name>
</gene>
<dbReference type="KEGG" id="fll:EI427_21350"/>
<dbReference type="Proteomes" id="UP000267268">
    <property type="component" value="Chromosome 2"/>
</dbReference>
<evidence type="ECO:0008006" key="4">
    <source>
        <dbReference type="Google" id="ProtNLM"/>
    </source>
</evidence>
<name>A0A3S9P9D2_9BACT</name>
<feature type="transmembrane region" description="Helical" evidence="1">
    <location>
        <begin position="14"/>
        <end position="35"/>
    </location>
</feature>
<protein>
    <recommendedName>
        <fullName evidence="4">DUF4199 domain-containing protein</fullName>
    </recommendedName>
</protein>
<feature type="transmembrane region" description="Helical" evidence="1">
    <location>
        <begin position="147"/>
        <end position="165"/>
    </location>
</feature>
<keyword evidence="3" id="KW-1185">Reference proteome</keyword>
<proteinExistence type="predicted"/>
<evidence type="ECO:0000313" key="3">
    <source>
        <dbReference type="Proteomes" id="UP000267268"/>
    </source>
</evidence>
<keyword evidence="1" id="KW-1133">Transmembrane helix</keyword>
<dbReference type="RefSeq" id="WP_126618825.1">
    <property type="nucleotide sequence ID" value="NZ_CP034563.1"/>
</dbReference>
<feature type="transmembrane region" description="Helical" evidence="1">
    <location>
        <begin position="41"/>
        <end position="63"/>
    </location>
</feature>
<organism evidence="2 3">
    <name type="scientific">Flammeovirga pectinis</name>
    <dbReference type="NCBI Taxonomy" id="2494373"/>
    <lineage>
        <taxon>Bacteria</taxon>
        <taxon>Pseudomonadati</taxon>
        <taxon>Bacteroidota</taxon>
        <taxon>Cytophagia</taxon>
        <taxon>Cytophagales</taxon>
        <taxon>Flammeovirgaceae</taxon>
        <taxon>Flammeovirga</taxon>
    </lineage>
</organism>
<reference evidence="2 3" key="1">
    <citation type="submission" date="2018-12" db="EMBL/GenBank/DDBJ databases">
        <title>Flammeovirga pectinis sp. nov., isolated from the gut of the Korean scallop, Patinopecten yessoensis.</title>
        <authorList>
            <person name="Bae J.-W."/>
            <person name="Jeong Y.-S."/>
            <person name="Kang W."/>
        </authorList>
    </citation>
    <scope>NUCLEOTIDE SEQUENCE [LARGE SCALE GENOMIC DNA]</scope>
    <source>
        <strain evidence="2 3">L12M1</strain>
    </source>
</reference>
<sequence length="172" mass="19635">MLIKQFKKSIEDSVMKGIFSGLFTFSISFSFIEYLRADGFSIIEASFLPILPGIITFICILFFNTFLLNRSNKFLENKNTLKPYLSILIVLFFNIIIYLTIDIIMFNFDDSLPKDFAASLLKIAENNNESLDGIIEFSELPFSIQNLIATFIFAFIASVISLFFVKKNGNLI</sequence>
<dbReference type="OrthoDB" id="10001388at2"/>
<dbReference type="AlphaFoldDB" id="A0A3S9P9D2"/>